<dbReference type="EMBL" id="JAOWLA010000009">
    <property type="protein sequence ID" value="MCV2865189.1"/>
    <property type="molecule type" value="Genomic_DNA"/>
</dbReference>
<evidence type="ECO:0000256" key="1">
    <source>
        <dbReference type="SAM" id="SignalP"/>
    </source>
</evidence>
<feature type="chain" id="PRO_5045956991" evidence="1">
    <location>
        <begin position="22"/>
        <end position="84"/>
    </location>
</feature>
<gene>
    <name evidence="2" type="ORF">OE647_10675</name>
</gene>
<evidence type="ECO:0000313" key="2">
    <source>
        <dbReference type="EMBL" id="MCV2865189.1"/>
    </source>
</evidence>
<proteinExistence type="predicted"/>
<comment type="caution">
    <text evidence="2">The sequence shown here is derived from an EMBL/GenBank/DDBJ whole genome shotgun (WGS) entry which is preliminary data.</text>
</comment>
<protein>
    <submittedName>
        <fullName evidence="2">Uncharacterized protein</fullName>
    </submittedName>
</protein>
<dbReference type="Proteomes" id="UP001652503">
    <property type="component" value="Unassembled WGS sequence"/>
</dbReference>
<organism evidence="2 3">
    <name type="scientific">Albidovulum sediminicola</name>
    <dbReference type="NCBI Taxonomy" id="2984331"/>
    <lineage>
        <taxon>Bacteria</taxon>
        <taxon>Pseudomonadati</taxon>
        <taxon>Pseudomonadota</taxon>
        <taxon>Alphaproteobacteria</taxon>
        <taxon>Rhodobacterales</taxon>
        <taxon>Paracoccaceae</taxon>
        <taxon>Albidovulum</taxon>
    </lineage>
</organism>
<keyword evidence="3" id="KW-1185">Reference proteome</keyword>
<sequence>MPRPLIALALTLAACAPAGQAPEVGSVNYAGTAYPIRALASDPSVWRLEVDGQVVTCRAATETDCYWSLRAFLQSRAALDDLEP</sequence>
<keyword evidence="1" id="KW-0732">Signal</keyword>
<name>A0ABT2Z225_9RHOB</name>
<reference evidence="2 3" key="1">
    <citation type="submission" date="2022-10" db="EMBL/GenBank/DDBJ databases">
        <title>Defluviimonas sp. nov., isolated from ocean surface water.</title>
        <authorList>
            <person name="He W."/>
            <person name="Wang L."/>
            <person name="Zhang D.-F."/>
        </authorList>
    </citation>
    <scope>NUCLEOTIDE SEQUENCE [LARGE SCALE GENOMIC DNA]</scope>
    <source>
        <strain evidence="2 3">WL0075</strain>
    </source>
</reference>
<evidence type="ECO:0000313" key="3">
    <source>
        <dbReference type="Proteomes" id="UP001652503"/>
    </source>
</evidence>
<dbReference type="PROSITE" id="PS51257">
    <property type="entry name" value="PROKAR_LIPOPROTEIN"/>
    <property type="match status" value="1"/>
</dbReference>
<accession>A0ABT2Z225</accession>
<feature type="signal peptide" evidence="1">
    <location>
        <begin position="1"/>
        <end position="21"/>
    </location>
</feature>
<dbReference type="RefSeq" id="WP_263721710.1">
    <property type="nucleotide sequence ID" value="NZ_JAOWLA010000009.1"/>
</dbReference>